<keyword evidence="4" id="KW-1185">Reference proteome</keyword>
<dbReference type="InterPro" id="IPR009996">
    <property type="entry name" value="YycH"/>
</dbReference>
<sequence length="434" mass="50415">MRMERAKSFILVLLIGISFILTFGLWNYQPNIADISDGDVIDEADLGGIEETTRTLIQPSKIIFHTGQKYYGFIDPKEQKNLYEEMIGFRLYDFRMEQYDANETASHDVEVIFPTELPMEILNSLFHFNNAEVQLPTWSFQRIYFTFNNHTSSINLEIVSIDGSKKATAVINDSSHYEFLKSYMDDGSNLQEYVLITESGSTIYIPKDPANIKRLRTTYRFIDEETAKNVLFNDPSIVNQSNSSIRGITYFTDSSQLRILQDGSRMLFVSPDSEDTRLLSFVELLNRSIVNINGHDGWTNDYNLMEFNMAENMIRYQMYYQDYPVFSSSNLSIIEQRFNSQRLVEYNRPLIRLDSNFPGDEVDLESSEVIIRFLSEQGYLENITDIRIGFRLSYQTQADDEYILVFEPGWFMKYNDSWTEINLNDGNSSHKGGD</sequence>
<dbReference type="Gene3D" id="3.30.310.160">
    <property type="entry name" value="YycH protein, domain 2"/>
    <property type="match status" value="1"/>
</dbReference>
<keyword evidence="1" id="KW-1133">Transmembrane helix</keyword>
<dbReference type="CDD" id="cd15787">
    <property type="entry name" value="YycH_N"/>
    <property type="match status" value="1"/>
</dbReference>
<comment type="caution">
    <text evidence="3">The sequence shown here is derived from an EMBL/GenBank/DDBJ whole genome shotgun (WGS) entry which is preliminary data.</text>
</comment>
<evidence type="ECO:0000313" key="3">
    <source>
        <dbReference type="EMBL" id="RKQ15206.1"/>
    </source>
</evidence>
<proteinExistence type="predicted"/>
<evidence type="ECO:0000259" key="2">
    <source>
        <dbReference type="Pfam" id="PF07435"/>
    </source>
</evidence>
<dbReference type="EMBL" id="RBZO01000015">
    <property type="protein sequence ID" value="RKQ15206.1"/>
    <property type="molecule type" value="Genomic_DNA"/>
</dbReference>
<evidence type="ECO:0000256" key="1">
    <source>
        <dbReference type="SAM" id="Phobius"/>
    </source>
</evidence>
<dbReference type="Pfam" id="PF07435">
    <property type="entry name" value="YycH"/>
    <property type="match status" value="1"/>
</dbReference>
<protein>
    <recommendedName>
        <fullName evidence="2">Regulatory protein YycH domain-containing protein</fullName>
    </recommendedName>
</protein>
<dbReference type="AlphaFoldDB" id="A0A494YYA1"/>
<feature type="transmembrane region" description="Helical" evidence="1">
    <location>
        <begin position="9"/>
        <end position="28"/>
    </location>
</feature>
<dbReference type="Proteomes" id="UP000281813">
    <property type="component" value="Unassembled WGS sequence"/>
</dbReference>
<keyword evidence="1" id="KW-0812">Transmembrane</keyword>
<accession>A0A494YYA1</accession>
<dbReference type="RefSeq" id="WP_121131649.1">
    <property type="nucleotide sequence ID" value="NZ_RBZO01000015.1"/>
</dbReference>
<gene>
    <name evidence="3" type="ORF">D8M05_10760</name>
</gene>
<dbReference type="InterPro" id="IPR042274">
    <property type="entry name" value="YycH/YycI_2"/>
</dbReference>
<keyword evidence="1" id="KW-0472">Membrane</keyword>
<reference evidence="3 4" key="1">
    <citation type="journal article" date="2015" name="Antonie Van Leeuwenhoek">
        <title>Oceanobacillus bengalensis sp. nov., a bacterium isolated from seawater of the Bay of Bengal.</title>
        <authorList>
            <person name="Yongchang O."/>
            <person name="Xiang W."/>
            <person name="Wang G."/>
        </authorList>
    </citation>
    <scope>NUCLEOTIDE SEQUENCE [LARGE SCALE GENOMIC DNA]</scope>
    <source>
        <strain evidence="3 4">MCCC 1K00260</strain>
    </source>
</reference>
<feature type="domain" description="Regulatory protein YycH" evidence="2">
    <location>
        <begin position="4"/>
        <end position="434"/>
    </location>
</feature>
<name>A0A494YYA1_9BACI</name>
<dbReference type="OrthoDB" id="2382185at2"/>
<evidence type="ECO:0000313" key="4">
    <source>
        <dbReference type="Proteomes" id="UP000281813"/>
    </source>
</evidence>
<organism evidence="3 4">
    <name type="scientific">Oceanobacillus bengalensis</name>
    <dbReference type="NCBI Taxonomy" id="1435466"/>
    <lineage>
        <taxon>Bacteria</taxon>
        <taxon>Bacillati</taxon>
        <taxon>Bacillota</taxon>
        <taxon>Bacilli</taxon>
        <taxon>Bacillales</taxon>
        <taxon>Bacillaceae</taxon>
        <taxon>Oceanobacillus</taxon>
    </lineage>
</organism>